<dbReference type="AlphaFoldDB" id="A0AAU9NC89"/>
<evidence type="ECO:0000259" key="3">
    <source>
        <dbReference type="Pfam" id="PF22898"/>
    </source>
</evidence>
<feature type="domain" description="NOMO second beta-sandwich" evidence="4">
    <location>
        <begin position="129"/>
        <end position="223"/>
    </location>
</feature>
<dbReference type="PANTHER" id="PTHR23303:SF14">
    <property type="entry name" value="BOS COMPLEX SUBUNIT NOMO1-RELATED"/>
    <property type="match status" value="1"/>
</dbReference>
<accession>A0AAU9NC89</accession>
<evidence type="ECO:0000313" key="6">
    <source>
        <dbReference type="Proteomes" id="UP001157418"/>
    </source>
</evidence>
<evidence type="ECO:0000256" key="2">
    <source>
        <dbReference type="SAM" id="SignalP"/>
    </source>
</evidence>
<dbReference type="EMBL" id="CAKMRJ010003909">
    <property type="protein sequence ID" value="CAH1434779.1"/>
    <property type="molecule type" value="Genomic_DNA"/>
</dbReference>
<proteinExistence type="predicted"/>
<dbReference type="PANTHER" id="PTHR23303">
    <property type="entry name" value="CARBOXYPEPTIDASE REGULATORY REGION-CONTAINING"/>
    <property type="match status" value="1"/>
</dbReference>
<protein>
    <submittedName>
        <fullName evidence="5">Uncharacterized protein</fullName>
    </submittedName>
</protein>
<feature type="signal peptide" evidence="2">
    <location>
        <begin position="1"/>
        <end position="30"/>
    </location>
</feature>
<dbReference type="Pfam" id="PF22904">
    <property type="entry name" value="NOMO1-like_2nd"/>
    <property type="match status" value="1"/>
</dbReference>
<dbReference type="Proteomes" id="UP001157418">
    <property type="component" value="Unassembled WGS sequence"/>
</dbReference>
<keyword evidence="1 2" id="KW-0732">Signal</keyword>
<dbReference type="InterPro" id="IPR051417">
    <property type="entry name" value="SDr/BOS_complex"/>
</dbReference>
<sequence>MVLKDQKFLRCFFFVIVFSIHVVALDSADAIQGCGGFVEARSSLINSRKPTDAKLNYSHIAVELRTLDGLVKDRTQCAPNGYYFIPVYEKGSYVIKVKGPEGWSWDPDQVPVLVDHTGCNRNEDINFRFTGFSISGKVVGAVGGESCSSTDGGPSNVNVELLDSSGNIVSSVLTSIAGSYSFTNIIPGRYNLRASHADLNIEVKGSTEVDLGFGNSQVEDVFFVFGYNIRGLVVAQGNPILGVHFYLYSDDVKEVHCPQGSGNPSGHRTALCHALSDADGTFIFKSIPCGNILDSFPPSLLIRYGTESVHSSDICMDKTFL</sequence>
<name>A0AAU9NC89_9ASTR</name>
<feature type="chain" id="PRO_5043459944" evidence="2">
    <location>
        <begin position="31"/>
        <end position="321"/>
    </location>
</feature>
<evidence type="ECO:0000256" key="1">
    <source>
        <dbReference type="ARBA" id="ARBA00022729"/>
    </source>
</evidence>
<evidence type="ECO:0000259" key="4">
    <source>
        <dbReference type="Pfam" id="PF22904"/>
    </source>
</evidence>
<keyword evidence="6" id="KW-1185">Reference proteome</keyword>
<evidence type="ECO:0000313" key="5">
    <source>
        <dbReference type="EMBL" id="CAH1434779.1"/>
    </source>
</evidence>
<dbReference type="SUPFAM" id="SSF117074">
    <property type="entry name" value="Hypothetical protein PA1324"/>
    <property type="match status" value="1"/>
</dbReference>
<dbReference type="FunFam" id="2.60.40.10:FF:001746">
    <property type="entry name" value="Carbohydrate-binding-like fold"/>
    <property type="match status" value="1"/>
</dbReference>
<dbReference type="InterPro" id="IPR055074">
    <property type="entry name" value="NOMO1-3_2nd"/>
</dbReference>
<dbReference type="GO" id="GO:0005789">
    <property type="term" value="C:endoplasmic reticulum membrane"/>
    <property type="evidence" value="ECO:0007669"/>
    <property type="project" value="TreeGrafter"/>
</dbReference>
<comment type="caution">
    <text evidence="5">The sequence shown here is derived from an EMBL/GenBank/DDBJ whole genome shotgun (WGS) entry which is preliminary data.</text>
</comment>
<dbReference type="InterPro" id="IPR055075">
    <property type="entry name" value="NOMO-like_N"/>
</dbReference>
<feature type="domain" description="NOMO-like N-terminal beta-sandwich" evidence="3">
    <location>
        <begin position="51"/>
        <end position="127"/>
    </location>
</feature>
<dbReference type="Gene3D" id="2.60.40.10">
    <property type="entry name" value="Immunoglobulins"/>
    <property type="match status" value="1"/>
</dbReference>
<organism evidence="5 6">
    <name type="scientific">Lactuca virosa</name>
    <dbReference type="NCBI Taxonomy" id="75947"/>
    <lineage>
        <taxon>Eukaryota</taxon>
        <taxon>Viridiplantae</taxon>
        <taxon>Streptophyta</taxon>
        <taxon>Embryophyta</taxon>
        <taxon>Tracheophyta</taxon>
        <taxon>Spermatophyta</taxon>
        <taxon>Magnoliopsida</taxon>
        <taxon>eudicotyledons</taxon>
        <taxon>Gunneridae</taxon>
        <taxon>Pentapetalae</taxon>
        <taxon>asterids</taxon>
        <taxon>campanulids</taxon>
        <taxon>Asterales</taxon>
        <taxon>Asteraceae</taxon>
        <taxon>Cichorioideae</taxon>
        <taxon>Cichorieae</taxon>
        <taxon>Lactucinae</taxon>
        <taxon>Lactuca</taxon>
    </lineage>
</organism>
<dbReference type="Pfam" id="PF22898">
    <property type="entry name" value="NOMO1-like_1st"/>
    <property type="match status" value="1"/>
</dbReference>
<gene>
    <name evidence="5" type="ORF">LVIROSA_LOCUS21265</name>
</gene>
<reference evidence="5 6" key="1">
    <citation type="submission" date="2022-01" db="EMBL/GenBank/DDBJ databases">
        <authorList>
            <person name="Xiong W."/>
            <person name="Schranz E."/>
        </authorList>
    </citation>
    <scope>NUCLEOTIDE SEQUENCE [LARGE SCALE GENOMIC DNA]</scope>
</reference>
<dbReference type="InterPro" id="IPR013783">
    <property type="entry name" value="Ig-like_fold"/>
</dbReference>